<dbReference type="InterPro" id="IPR010359">
    <property type="entry name" value="IrrE_HExxH"/>
</dbReference>
<dbReference type="PATRIC" id="fig|217031.4.peg.4053"/>
<reference evidence="2 3" key="1">
    <citation type="submission" date="2015-06" db="EMBL/GenBank/DDBJ databases">
        <title>Genome sequencing project of Bacillus galactosidilyticus PL133.</title>
        <authorList>
            <person name="Gaiero J."/>
            <person name="Nicol R."/>
            <person name="Habash M."/>
        </authorList>
    </citation>
    <scope>NUCLEOTIDE SEQUENCE [LARGE SCALE GENOMIC DNA]</scope>
    <source>
        <strain evidence="2 3">PL133</strain>
    </source>
</reference>
<dbReference type="AlphaFoldDB" id="A0A0Q9Y5D2"/>
<accession>A0A0Q9Y5D2</accession>
<sequence length="198" mass="23559">MLSLLEDFVKELYEDIGITNPKEIDMYTIARALKIKLKLWDETSEATENNGKFWIFLNEDLGPREQWQDFAHELCHVLQHEGYQLNMVNELIRYQEIKADNFMYNFCVPTFMLEEYEIANYYNIEDGVSIVARDFNVTENFARKRLIQLRDKVQQAKSDAEHRKFMESLYPKAPPYSEETMKVMEELSSILYKKGLNK</sequence>
<dbReference type="Proteomes" id="UP000053881">
    <property type="component" value="Unassembled WGS sequence"/>
</dbReference>
<name>A0A0Q9Y5D2_9BACI</name>
<comment type="caution">
    <text evidence="2">The sequence shown here is derived from an EMBL/GenBank/DDBJ whole genome shotgun (WGS) entry which is preliminary data.</text>
</comment>
<dbReference type="EMBL" id="LGPB01000097">
    <property type="protein sequence ID" value="KRG12142.1"/>
    <property type="molecule type" value="Genomic_DNA"/>
</dbReference>
<organism evidence="2 3">
    <name type="scientific">Lederbergia galactosidilytica</name>
    <dbReference type="NCBI Taxonomy" id="217031"/>
    <lineage>
        <taxon>Bacteria</taxon>
        <taxon>Bacillati</taxon>
        <taxon>Bacillota</taxon>
        <taxon>Bacilli</taxon>
        <taxon>Bacillales</taxon>
        <taxon>Bacillaceae</taxon>
        <taxon>Lederbergia</taxon>
    </lineage>
</organism>
<evidence type="ECO:0000313" key="3">
    <source>
        <dbReference type="Proteomes" id="UP000053881"/>
    </source>
</evidence>
<protein>
    <recommendedName>
        <fullName evidence="1">IrrE N-terminal-like domain-containing protein</fullName>
    </recommendedName>
</protein>
<proteinExistence type="predicted"/>
<dbReference type="Pfam" id="PF06114">
    <property type="entry name" value="Peptidase_M78"/>
    <property type="match status" value="1"/>
</dbReference>
<evidence type="ECO:0000313" key="2">
    <source>
        <dbReference type="EMBL" id="KRG12142.1"/>
    </source>
</evidence>
<dbReference type="Gene3D" id="1.10.10.2910">
    <property type="match status" value="1"/>
</dbReference>
<gene>
    <name evidence="2" type="ORF">ACA29_12175</name>
</gene>
<evidence type="ECO:0000259" key="1">
    <source>
        <dbReference type="Pfam" id="PF06114"/>
    </source>
</evidence>
<feature type="domain" description="IrrE N-terminal-like" evidence="1">
    <location>
        <begin position="48"/>
        <end position="146"/>
    </location>
</feature>